<dbReference type="GO" id="GO:0006355">
    <property type="term" value="P:regulation of DNA-templated transcription"/>
    <property type="evidence" value="ECO:0007669"/>
    <property type="project" value="UniProtKB-UniRule"/>
</dbReference>
<feature type="short sequence motif" description="DEAH box" evidence="9">
    <location>
        <begin position="290"/>
        <end position="293"/>
    </location>
</feature>
<keyword evidence="4 9" id="KW-0067">ATP-binding</keyword>
<dbReference type="InterPro" id="IPR022737">
    <property type="entry name" value="RapA_C"/>
</dbReference>
<dbReference type="NCBIfam" id="NF003426">
    <property type="entry name" value="PRK04914.1"/>
    <property type="match status" value="1"/>
</dbReference>
<dbReference type="InterPro" id="IPR057342">
    <property type="entry name" value="DEXDc_RapA"/>
</dbReference>
<evidence type="ECO:0000259" key="10">
    <source>
        <dbReference type="PROSITE" id="PS51192"/>
    </source>
</evidence>
<comment type="function">
    <text evidence="9">Transcription regulator that activates transcription by stimulating RNA polymerase (RNAP) recycling in case of stress conditions such as supercoiled DNA or high salt concentrations. Probably acts by releasing the RNAP, when it is trapped or immobilized on tightly supercoiled DNA. Does not activate transcription on linear DNA. Probably not involved in DNA repair.</text>
</comment>
<feature type="binding site" evidence="9">
    <location>
        <begin position="185"/>
        <end position="192"/>
    </location>
    <ligand>
        <name>ATP</name>
        <dbReference type="ChEBI" id="CHEBI:30616"/>
    </ligand>
</feature>
<dbReference type="PROSITE" id="PS51194">
    <property type="entry name" value="HELICASE_CTER"/>
    <property type="match status" value="1"/>
</dbReference>
<accession>G2DBL6</accession>
<dbReference type="EC" id="3.6.4.-" evidence="9"/>
<dbReference type="Gene3D" id="3.30.360.80">
    <property type="match status" value="1"/>
</dbReference>
<dbReference type="Gene3D" id="6.10.140.2230">
    <property type="match status" value="1"/>
</dbReference>
<keyword evidence="2 9" id="KW-0378">Hydrolase</keyword>
<dbReference type="Gene3D" id="6.10.140.1500">
    <property type="match status" value="1"/>
</dbReference>
<dbReference type="Gene3D" id="3.40.50.300">
    <property type="entry name" value="P-loop containing nucleotide triphosphate hydrolases"/>
    <property type="match status" value="1"/>
</dbReference>
<keyword evidence="1 9" id="KW-0547">Nucleotide-binding</keyword>
<dbReference type="Gene3D" id="2.30.30.930">
    <property type="match status" value="1"/>
</dbReference>
<dbReference type="Proteomes" id="UP000004491">
    <property type="component" value="Unassembled WGS sequence"/>
</dbReference>
<dbReference type="CDD" id="cd18011">
    <property type="entry name" value="DEXDc_RapA"/>
    <property type="match status" value="1"/>
</dbReference>
<evidence type="ECO:0000259" key="11">
    <source>
        <dbReference type="PROSITE" id="PS51194"/>
    </source>
</evidence>
<dbReference type="InterPro" id="IPR040766">
    <property type="entry name" value="Tudor_2_RapA"/>
</dbReference>
<evidence type="ECO:0000256" key="8">
    <source>
        <dbReference type="ARBA" id="ARBA00023163"/>
    </source>
</evidence>
<dbReference type="GO" id="GO:0005524">
    <property type="term" value="F:ATP binding"/>
    <property type="evidence" value="ECO:0007669"/>
    <property type="project" value="UniProtKB-UniRule"/>
</dbReference>
<dbReference type="GO" id="GO:0016817">
    <property type="term" value="F:hydrolase activity, acting on acid anhydrides"/>
    <property type="evidence" value="ECO:0007669"/>
    <property type="project" value="InterPro"/>
</dbReference>
<dbReference type="InterPro" id="IPR023949">
    <property type="entry name" value="Helicase_RapA"/>
</dbReference>
<dbReference type="InterPro" id="IPR014001">
    <property type="entry name" value="Helicase_ATP-bd"/>
</dbReference>
<dbReference type="Pfam" id="PF12137">
    <property type="entry name" value="RapA_C"/>
    <property type="match status" value="1"/>
</dbReference>
<dbReference type="InterPro" id="IPR038718">
    <property type="entry name" value="SNF2-like_sf"/>
</dbReference>
<evidence type="ECO:0000256" key="7">
    <source>
        <dbReference type="ARBA" id="ARBA00023159"/>
    </source>
</evidence>
<feature type="domain" description="Helicase ATP-binding" evidence="10">
    <location>
        <begin position="172"/>
        <end position="344"/>
    </location>
</feature>
<dbReference type="InterPro" id="IPR000330">
    <property type="entry name" value="SNF2_N"/>
</dbReference>
<comment type="caution">
    <text evidence="12">The sequence shown here is derived from an EMBL/GenBank/DDBJ whole genome shotgun (WGS) entry which is preliminary data.</text>
</comment>
<comment type="subunit">
    <text evidence="9">Interacts with the RNAP. Has a higher affinity for the core RNAP than for the holoenzyme. Its ATPase activity is stimulated by binding to RNAP.</text>
</comment>
<dbReference type="InterPro" id="IPR001650">
    <property type="entry name" value="Helicase_C-like"/>
</dbReference>
<evidence type="ECO:0000256" key="3">
    <source>
        <dbReference type="ARBA" id="ARBA00022806"/>
    </source>
</evidence>
<dbReference type="Pfam" id="PF18339">
    <property type="entry name" value="Tudor_1_RapA"/>
    <property type="match status" value="1"/>
</dbReference>
<keyword evidence="8 9" id="KW-0804">Transcription</keyword>
<dbReference type="InterPro" id="IPR027417">
    <property type="entry name" value="P-loop_NTPase"/>
</dbReference>
<evidence type="ECO:0000256" key="5">
    <source>
        <dbReference type="ARBA" id="ARBA00023015"/>
    </source>
</evidence>
<keyword evidence="3 9" id="KW-0347">Helicase</keyword>
<evidence type="ECO:0000313" key="13">
    <source>
        <dbReference type="Proteomes" id="UP000004491"/>
    </source>
</evidence>
<evidence type="ECO:0000256" key="9">
    <source>
        <dbReference type="HAMAP-Rule" id="MF_01821"/>
    </source>
</evidence>
<dbReference type="InterPro" id="IPR040765">
    <property type="entry name" value="Tudor_1_RapA"/>
</dbReference>
<keyword evidence="13" id="KW-1185">Reference proteome</keyword>
<dbReference type="GO" id="GO:0003677">
    <property type="term" value="F:DNA binding"/>
    <property type="evidence" value="ECO:0007669"/>
    <property type="project" value="UniProtKB-KW"/>
</dbReference>
<dbReference type="AlphaFoldDB" id="G2DBL6"/>
<dbReference type="HAMAP" id="MF_01821">
    <property type="entry name" value="Helicase_RapA"/>
    <property type="match status" value="1"/>
</dbReference>
<dbReference type="Pfam" id="PF00176">
    <property type="entry name" value="SNF2-rel_dom"/>
    <property type="match status" value="1"/>
</dbReference>
<feature type="domain" description="Helicase C-terminal" evidence="11">
    <location>
        <begin position="494"/>
        <end position="648"/>
    </location>
</feature>
<protein>
    <recommendedName>
        <fullName evidence="9">RNA polymerase-associated protein RapA</fullName>
        <ecNumber evidence="9">3.6.4.-</ecNumber>
    </recommendedName>
    <alternativeName>
        <fullName evidence="9">ATP-dependent helicase HepA</fullName>
    </alternativeName>
</protein>
<dbReference type="GO" id="GO:0004386">
    <property type="term" value="F:helicase activity"/>
    <property type="evidence" value="ECO:0007669"/>
    <property type="project" value="UniProtKB-UniRule"/>
</dbReference>
<dbReference type="Gene3D" id="3.40.50.10810">
    <property type="entry name" value="Tandem AAA-ATPase domain"/>
    <property type="match status" value="1"/>
</dbReference>
<proteinExistence type="inferred from homology"/>
<dbReference type="CDD" id="cd18793">
    <property type="entry name" value="SF2_C_SNF"/>
    <property type="match status" value="1"/>
</dbReference>
<evidence type="ECO:0000256" key="6">
    <source>
        <dbReference type="ARBA" id="ARBA00023125"/>
    </source>
</evidence>
<dbReference type="Pfam" id="PF18337">
    <property type="entry name" value="Tudor_RapA"/>
    <property type="match status" value="1"/>
</dbReference>
<sequence length="969" mass="109785">MVGFLRRPRMHEFIPGQRWISDTESELGLGSVVKLEGRTVTLRFEASDATRVYASANAPLTRIRFDSGDQVEDQQGEALHITSVSEQQGLLIYSVRQQDGNTRQLPESELSHYLRFNKPRDRLLTGQLDANHWFELRYHSLHHQAQLAESANYGLQGARIDLIPHQLYIAHEVAGRHAPRVLLADEVGLGKTIEACLILHQQLISGRTNRALILVPSPLLHQWLVELLRRFNLHFSIFDEERCTAIIESGQASNPFHAEQLVLCSLDLFSQNPQRFSQALEGEWDLLIIDEAHHLAWSEDDPSPEYLLVEALALNTPGILLLTATPEQLGRAGHFARLRLLDPDRFHSLEAFLAEEQAYRPAAEAIDRLMQRTPLSEDAQAQILDQFGEEECAKLLAMISDADSDEAQRESARSALIELLLDRHGTGRVMFRNNRAGISGFPEREFHGYPLPNPECYDAEQIDPQQSAPPDAWLTPERIHAAAGLKEWWRTDPRVSWLCRFLRENPEPKLLLICAHAQTAIELQEALRSLEGIGAALFHEGMSIIERDRAAAWFADPDQGSRILLCSEIGSEGRNFQFAHHLVLFDLPLNPDLLEQRIGRLDRIGQQQTVRVHVPYLSPGPQERLVRWYHEGLDAFHHTVPGAHTIFSQLAPALQQVLEEDEAEAELEPLLAATAELRQQTAQRLQQGRDHLLELAGCRQPLADQIVRQIRSLDSSSRLYEYCERLFGCFGAEVEPLGNGFVLRPAEQISNNRLPGLPDDGLTLTFDRADALAHEDRQFLTWEHPMLREAMQQVISQESGNSSAIALRHPEMKPGQLLIEALFQIECIAPAELQVGRFLPPQLIRVLVNPQGERLDQQLTIDQIAQQGEPLPPQSTAPVLRRFRKEILELISAAEKSAEKELRPKVKQALDNMMERFTGEIQRMIALRKHNPSIRRVEIELLQQQGLTLHQQIQGARLRMDALRLIVTL</sequence>
<evidence type="ECO:0000256" key="1">
    <source>
        <dbReference type="ARBA" id="ARBA00022741"/>
    </source>
</evidence>
<dbReference type="InterPro" id="IPR049730">
    <property type="entry name" value="SNF2/RAD54-like_C"/>
</dbReference>
<dbReference type="SMART" id="SM00487">
    <property type="entry name" value="DEXDc"/>
    <property type="match status" value="1"/>
</dbReference>
<evidence type="ECO:0000256" key="4">
    <source>
        <dbReference type="ARBA" id="ARBA00022840"/>
    </source>
</evidence>
<keyword evidence="6 9" id="KW-0238">DNA-binding</keyword>
<evidence type="ECO:0000256" key="2">
    <source>
        <dbReference type="ARBA" id="ARBA00022801"/>
    </source>
</evidence>
<gene>
    <name evidence="9 12" type="primary">rapA</name>
    <name evidence="12" type="ORF">Rifp1Sym_as00290</name>
</gene>
<dbReference type="PROSITE" id="PS51192">
    <property type="entry name" value="HELICASE_ATP_BIND_1"/>
    <property type="match status" value="1"/>
</dbReference>
<organism evidence="12 13">
    <name type="scientific">endosymbiont of Riftia pachyptila</name>
    <name type="common">vent Ph05</name>
    <dbReference type="NCBI Taxonomy" id="1048808"/>
    <lineage>
        <taxon>Bacteria</taxon>
        <taxon>Pseudomonadati</taxon>
        <taxon>Pseudomonadota</taxon>
        <taxon>Gammaproteobacteria</taxon>
        <taxon>sulfur-oxidizing symbionts</taxon>
    </lineage>
</organism>
<keyword evidence="5 9" id="KW-0805">Transcription regulation</keyword>
<dbReference type="SMART" id="SM00490">
    <property type="entry name" value="HELICc"/>
    <property type="match status" value="1"/>
</dbReference>
<dbReference type="PATRIC" id="fig|1048808.3.peg.982"/>
<dbReference type="PANTHER" id="PTHR45766:SF6">
    <property type="entry name" value="SWI_SNF-RELATED MATRIX-ASSOCIATED ACTIN-DEPENDENT REGULATOR OF CHROMATIN SUBFAMILY A-LIKE PROTEIN 1"/>
    <property type="match status" value="1"/>
</dbReference>
<dbReference type="Gene3D" id="2.30.30.140">
    <property type="match status" value="1"/>
</dbReference>
<dbReference type="SUPFAM" id="SSF52540">
    <property type="entry name" value="P-loop containing nucleoside triphosphate hydrolases"/>
    <property type="match status" value="2"/>
</dbReference>
<dbReference type="EMBL" id="AFOC01000019">
    <property type="protein sequence ID" value="EGV52007.1"/>
    <property type="molecule type" value="Genomic_DNA"/>
</dbReference>
<reference evidence="12" key="1">
    <citation type="journal article" date="2011" name="ISME J.">
        <title>The endosymbionts of the deep-sea tubeworms Riftia pachyptila and Tevnia jerichonana share an identical physiology as revealed by proteogenomic analyses.</title>
        <authorList>
            <person name="Gardebrecht A."/>
            <person name="Markert S."/>
            <person name="Felbeck H."/>
            <person name="Thuermer A."/>
            <person name="Albrecht D."/>
            <person name="Wollherr A."/>
            <person name="Kabisch J."/>
            <person name="Lehmann R."/>
            <person name="Daniel R."/>
            <person name="Liesegang H."/>
            <person name="Hecker M."/>
            <person name="Sievert S.M."/>
            <person name="Schweder T."/>
        </authorList>
    </citation>
    <scope>NUCLEOTIDE SEQUENCE [LARGE SCALE GENOMIC DNA]</scope>
</reference>
<name>G2DBL6_9GAMM</name>
<dbReference type="PANTHER" id="PTHR45766">
    <property type="entry name" value="DNA ANNEALING HELICASE AND ENDONUCLEASE ZRANB3 FAMILY MEMBER"/>
    <property type="match status" value="1"/>
</dbReference>
<dbReference type="Pfam" id="PF00271">
    <property type="entry name" value="Helicase_C"/>
    <property type="match status" value="1"/>
</dbReference>
<evidence type="ECO:0000313" key="12">
    <source>
        <dbReference type="EMBL" id="EGV52007.1"/>
    </source>
</evidence>
<keyword evidence="7 9" id="KW-0010">Activator</keyword>
<comment type="similarity">
    <text evidence="9">Belongs to the SNF2/RAD54 helicase family. RapA subfamily.</text>
</comment>